<name>A0A3M9MW29_9BACT</name>
<proteinExistence type="predicted"/>
<keyword evidence="2" id="KW-1185">Reference proteome</keyword>
<comment type="caution">
    <text evidence="1">The sequence shown here is derived from an EMBL/GenBank/DDBJ whole genome shotgun (WGS) entry which is preliminary data.</text>
</comment>
<sequence length="228" mass="25896">MVLANCRAQFTATDFDFVANVLSKQANQHISLIELLSDPECRDEMLDHEALPQALLSREGQVAVSQQLYFYVLTRTVLRRQGIEDRELADYIAALLWQFSTTQRMQSPHEKLPHRFQYIADMLAALSSASAAEAFLIRVHIGNYALFLSGMFHAWIERRQQRGAPDSSFYEQVGKSSFRTAATHKLAYQLELAQVYGQLAEGFRDARLALNELAQTVWKPNDAPPFSL</sequence>
<dbReference type="OrthoDB" id="7061165at2"/>
<reference evidence="1 2" key="1">
    <citation type="submission" date="2018-11" db="EMBL/GenBank/DDBJ databases">
        <title>Rufibacter latericius sp. nov., isolated from water in Baiyang Lake.</title>
        <authorList>
            <person name="Yang Y."/>
        </authorList>
    </citation>
    <scope>NUCLEOTIDE SEQUENCE [LARGE SCALE GENOMIC DNA]</scope>
    <source>
        <strain evidence="1 2">MCC P1</strain>
    </source>
</reference>
<organism evidence="1 2">
    <name type="scientific">Rufibacter immobilis</name>
    <dbReference type="NCBI Taxonomy" id="1348778"/>
    <lineage>
        <taxon>Bacteria</taxon>
        <taxon>Pseudomonadati</taxon>
        <taxon>Bacteroidota</taxon>
        <taxon>Cytophagia</taxon>
        <taxon>Cytophagales</taxon>
        <taxon>Hymenobacteraceae</taxon>
        <taxon>Rufibacter</taxon>
    </lineage>
</organism>
<protein>
    <submittedName>
        <fullName evidence="1">Uncharacterized protein</fullName>
    </submittedName>
</protein>
<dbReference type="RefSeq" id="WP_123132835.1">
    <property type="nucleotide sequence ID" value="NZ_RJJE01000009.1"/>
</dbReference>
<dbReference type="Proteomes" id="UP000271010">
    <property type="component" value="Unassembled WGS sequence"/>
</dbReference>
<evidence type="ECO:0000313" key="1">
    <source>
        <dbReference type="EMBL" id="RNI29752.1"/>
    </source>
</evidence>
<accession>A0A3M9MW29</accession>
<dbReference type="EMBL" id="RJJE01000009">
    <property type="protein sequence ID" value="RNI29752.1"/>
    <property type="molecule type" value="Genomic_DNA"/>
</dbReference>
<evidence type="ECO:0000313" key="2">
    <source>
        <dbReference type="Proteomes" id="UP000271010"/>
    </source>
</evidence>
<dbReference type="AlphaFoldDB" id="A0A3M9MW29"/>
<gene>
    <name evidence="1" type="ORF">EFA69_09400</name>
</gene>